<evidence type="ECO:0000313" key="8">
    <source>
        <dbReference type="EMBL" id="ROO12090.1"/>
    </source>
</evidence>
<proteinExistence type="inferred from homology"/>
<dbReference type="GO" id="GO:0033990">
    <property type="term" value="F:ectoine synthase activity"/>
    <property type="evidence" value="ECO:0007669"/>
    <property type="project" value="UniProtKB-EC"/>
</dbReference>
<evidence type="ECO:0000313" key="9">
    <source>
        <dbReference type="Proteomes" id="UP000283619"/>
    </source>
</evidence>
<evidence type="ECO:0000256" key="1">
    <source>
        <dbReference type="ARBA" id="ARBA00005181"/>
    </source>
</evidence>
<dbReference type="UniPathway" id="UPA00067">
    <property type="reaction ID" value="UER00123"/>
</dbReference>
<evidence type="ECO:0000256" key="6">
    <source>
        <dbReference type="ARBA" id="ARBA00033271"/>
    </source>
</evidence>
<dbReference type="GO" id="GO:0019491">
    <property type="term" value="P:ectoine biosynthetic process"/>
    <property type="evidence" value="ECO:0007669"/>
    <property type="project" value="UniProtKB-UniPathway"/>
</dbReference>
<dbReference type="PANTHER" id="PTHR39289">
    <property type="match status" value="1"/>
</dbReference>
<dbReference type="InterPro" id="IPR011051">
    <property type="entry name" value="RmlC_Cupin_sf"/>
</dbReference>
<dbReference type="PANTHER" id="PTHR39289:SF1">
    <property type="entry name" value="L-ECTOINE SYNTHASE"/>
    <property type="match status" value="1"/>
</dbReference>
<protein>
    <recommendedName>
        <fullName evidence="4">L-ectoine synthase</fullName>
        <ecNumber evidence="3">4.2.1.108</ecNumber>
    </recommendedName>
    <alternativeName>
        <fullName evidence="6">N-acetyldiaminobutyrate dehydratase</fullName>
    </alternativeName>
</protein>
<comment type="similarity">
    <text evidence="2">Belongs to the ectoine synthase family.</text>
</comment>
<gene>
    <name evidence="8" type="ORF">BK673_07165</name>
</gene>
<evidence type="ECO:0000256" key="5">
    <source>
        <dbReference type="ARBA" id="ARBA00023239"/>
    </source>
</evidence>
<dbReference type="Proteomes" id="UP000283619">
    <property type="component" value="Unassembled WGS sequence"/>
</dbReference>
<dbReference type="Pfam" id="PF06339">
    <property type="entry name" value="Ectoine_synth"/>
    <property type="match status" value="1"/>
</dbReference>
<sequence length="130" mass="14698">MSGYSRSALFLNHDNYNNFLFAGTSHRLLTERDAMGFTLCHTVVRAGTESLLHYRNHLEACYCIAGEGEVEDMQGNVFPIRPGDIYVLDQHDRHYLRGGKEQDLILVSVSNPPLRGDERHNLNDSQGSAY</sequence>
<dbReference type="Gene3D" id="2.60.120.10">
    <property type="entry name" value="Jelly Rolls"/>
    <property type="match status" value="1"/>
</dbReference>
<keyword evidence="5" id="KW-0456">Lyase</keyword>
<dbReference type="AlphaFoldDB" id="A0A423P9E4"/>
<dbReference type="InterPro" id="IPR010462">
    <property type="entry name" value="Ectoine_synth"/>
</dbReference>
<organism evidence="8 9">
    <name type="scientific">Pseudomonas fluorescens</name>
    <dbReference type="NCBI Taxonomy" id="294"/>
    <lineage>
        <taxon>Bacteria</taxon>
        <taxon>Pseudomonadati</taxon>
        <taxon>Pseudomonadota</taxon>
        <taxon>Gammaproteobacteria</taxon>
        <taxon>Pseudomonadales</taxon>
        <taxon>Pseudomonadaceae</taxon>
        <taxon>Pseudomonas</taxon>
    </lineage>
</organism>
<dbReference type="EC" id="4.2.1.108" evidence="3"/>
<comment type="caution">
    <text evidence="8">The sequence shown here is derived from an EMBL/GenBank/DDBJ whole genome shotgun (WGS) entry which is preliminary data.</text>
</comment>
<comment type="pathway">
    <text evidence="1">Amine and polyamine biosynthesis; ectoine biosynthesis; L-ectoine from L-aspartate 4-semialdehyde: step 3/3.</text>
</comment>
<dbReference type="EMBL" id="MOBZ01000005">
    <property type="protein sequence ID" value="ROO12090.1"/>
    <property type="molecule type" value="Genomic_DNA"/>
</dbReference>
<dbReference type="SUPFAM" id="SSF51182">
    <property type="entry name" value="RmlC-like cupins"/>
    <property type="match status" value="1"/>
</dbReference>
<name>A0A423P9E4_PSEFL</name>
<evidence type="ECO:0000256" key="4">
    <source>
        <dbReference type="ARBA" id="ARBA00019707"/>
    </source>
</evidence>
<accession>A0A423P9E4</accession>
<comment type="catalytic activity">
    <reaction evidence="7">
        <text>(2S)-4-acetamido-2-aminobutanoate = L-ectoine + H2O</text>
        <dbReference type="Rhea" id="RHEA:17281"/>
        <dbReference type="ChEBI" id="CHEBI:15377"/>
        <dbReference type="ChEBI" id="CHEBI:58515"/>
        <dbReference type="ChEBI" id="CHEBI:58929"/>
        <dbReference type="EC" id="4.2.1.108"/>
    </reaction>
</comment>
<evidence type="ECO:0000256" key="7">
    <source>
        <dbReference type="ARBA" id="ARBA00048714"/>
    </source>
</evidence>
<dbReference type="CDD" id="cd06978">
    <property type="entry name" value="cupin_EctC"/>
    <property type="match status" value="1"/>
</dbReference>
<reference evidence="8 9" key="1">
    <citation type="submission" date="2016-10" db="EMBL/GenBank/DDBJ databases">
        <title>Comparative genome analysis of multiple Pseudomonas spp. focuses on biocontrol and plant growth promoting traits.</title>
        <authorList>
            <person name="Tao X.-Y."/>
            <person name="Taylor C.G."/>
        </authorList>
    </citation>
    <scope>NUCLEOTIDE SEQUENCE [LARGE SCALE GENOMIC DNA]</scope>
    <source>
        <strain evidence="8 9">36G2</strain>
    </source>
</reference>
<dbReference type="NCBIfam" id="NF009806">
    <property type="entry name" value="PRK13290.1"/>
    <property type="match status" value="1"/>
</dbReference>
<dbReference type="InterPro" id="IPR014710">
    <property type="entry name" value="RmlC-like_jellyroll"/>
</dbReference>
<evidence type="ECO:0000256" key="2">
    <source>
        <dbReference type="ARBA" id="ARBA00009637"/>
    </source>
</evidence>
<evidence type="ECO:0000256" key="3">
    <source>
        <dbReference type="ARBA" id="ARBA00013192"/>
    </source>
</evidence>